<protein>
    <submittedName>
        <fullName evidence="6">Long-chain fatty acid--CoA ligase</fullName>
    </submittedName>
</protein>
<evidence type="ECO:0000256" key="1">
    <source>
        <dbReference type="ARBA" id="ARBA00006432"/>
    </source>
</evidence>
<feature type="transmembrane region" description="Helical" evidence="3">
    <location>
        <begin position="207"/>
        <end position="229"/>
    </location>
</feature>
<dbReference type="InterPro" id="IPR000873">
    <property type="entry name" value="AMP-dep_synth/lig_dom"/>
</dbReference>
<feature type="domain" description="AMP-binding enzyme C-terminal" evidence="5">
    <location>
        <begin position="418"/>
        <end position="493"/>
    </location>
</feature>
<dbReference type="PANTHER" id="PTHR43767:SF1">
    <property type="entry name" value="NONRIBOSOMAL PEPTIDE SYNTHASE PES1 (EUROFUNG)-RELATED"/>
    <property type="match status" value="1"/>
</dbReference>
<dbReference type="RefSeq" id="WP_107585805.1">
    <property type="nucleotide sequence ID" value="NZ_PZJJ01000027.1"/>
</dbReference>
<keyword evidence="3" id="KW-0472">Membrane</keyword>
<organism evidence="6 7">
    <name type="scientific">Alkalicoccus saliphilus</name>
    <dbReference type="NCBI Taxonomy" id="200989"/>
    <lineage>
        <taxon>Bacteria</taxon>
        <taxon>Bacillati</taxon>
        <taxon>Bacillota</taxon>
        <taxon>Bacilli</taxon>
        <taxon>Bacillales</taxon>
        <taxon>Bacillaceae</taxon>
        <taxon>Alkalicoccus</taxon>
    </lineage>
</organism>
<keyword evidence="7" id="KW-1185">Reference proteome</keyword>
<dbReference type="OrthoDB" id="9765680at2"/>
<accession>A0A2T4U3L5</accession>
<dbReference type="GO" id="GO:0016878">
    <property type="term" value="F:acid-thiol ligase activity"/>
    <property type="evidence" value="ECO:0007669"/>
    <property type="project" value="UniProtKB-ARBA"/>
</dbReference>
<dbReference type="Pfam" id="PF00501">
    <property type="entry name" value="AMP-binding"/>
    <property type="match status" value="1"/>
</dbReference>
<dbReference type="Pfam" id="PF13193">
    <property type="entry name" value="AMP-binding_C"/>
    <property type="match status" value="1"/>
</dbReference>
<evidence type="ECO:0000256" key="3">
    <source>
        <dbReference type="SAM" id="Phobius"/>
    </source>
</evidence>
<comment type="similarity">
    <text evidence="1">Belongs to the ATP-dependent AMP-binding enzyme family.</text>
</comment>
<dbReference type="InterPro" id="IPR045851">
    <property type="entry name" value="AMP-bd_C_sf"/>
</dbReference>
<dbReference type="AlphaFoldDB" id="A0A2T4U3L5"/>
<gene>
    <name evidence="6" type="ORF">C6Y45_13735</name>
</gene>
<dbReference type="Proteomes" id="UP000240509">
    <property type="component" value="Unassembled WGS sequence"/>
</dbReference>
<evidence type="ECO:0000313" key="7">
    <source>
        <dbReference type="Proteomes" id="UP000240509"/>
    </source>
</evidence>
<sequence length="509" mass="57123">MDIGSYLSVNARNFGERPALSCEGRDYSYFQFNEEVNKLAHGLLHHTNINKGEKAALLMKNSDYFVFAYFALAKLGAVIVPVNFRLTKDEVQYIFQQSETAVVIGDEAFGELIEEASKNTTIRSIITTGKPKVPTHLSYSYVLSKKKENPELEVAETDDLEILYTSGTTGKPKGALFDHRRIFNVGLTMITGMEINQHDRFLHIAPLFHSVQLNLFLVSGVILGAYHVIHRDFDPIKTLEAIEEHKITHFFGVPAMYNFLLQVPNAQHYDLSSIKRCGYGAAPMAPEIISRSMKLFQTDRFFNLCGLTEAGPGGILLDPEGHKKHLGKGGKPFFMTEARVVDDTGEDVKPGSVGEFILRGETIMKEYYRKPEETKKALRNGWLHTGDLAVKDDEGFITLVDRKKDMIISGGENVYSIEVENVLYEHPYVIDAATIGLPDEVWGEAVTAVVVPKEGAVIDAQELKQFCRKKLAGYKVPREIIIEQQLPRNASGKILKYQLRTKFQKAEAE</sequence>
<evidence type="ECO:0000256" key="2">
    <source>
        <dbReference type="ARBA" id="ARBA00022598"/>
    </source>
</evidence>
<dbReference type="Gene3D" id="3.30.300.30">
    <property type="match status" value="1"/>
</dbReference>
<evidence type="ECO:0000259" key="4">
    <source>
        <dbReference type="Pfam" id="PF00501"/>
    </source>
</evidence>
<dbReference type="InterPro" id="IPR020845">
    <property type="entry name" value="AMP-binding_CS"/>
</dbReference>
<dbReference type="PROSITE" id="PS00455">
    <property type="entry name" value="AMP_BINDING"/>
    <property type="match status" value="1"/>
</dbReference>
<dbReference type="InterPro" id="IPR025110">
    <property type="entry name" value="AMP-bd_C"/>
</dbReference>
<keyword evidence="3" id="KW-1133">Transmembrane helix</keyword>
<comment type="caution">
    <text evidence="6">The sequence shown here is derived from an EMBL/GenBank/DDBJ whole genome shotgun (WGS) entry which is preliminary data.</text>
</comment>
<feature type="domain" description="AMP-dependent synthetase/ligase" evidence="4">
    <location>
        <begin position="9"/>
        <end position="368"/>
    </location>
</feature>
<dbReference type="Gene3D" id="2.30.38.10">
    <property type="entry name" value="Luciferase, Domain 3"/>
    <property type="match status" value="1"/>
</dbReference>
<keyword evidence="3" id="KW-0812">Transmembrane</keyword>
<evidence type="ECO:0000259" key="5">
    <source>
        <dbReference type="Pfam" id="PF13193"/>
    </source>
</evidence>
<reference evidence="6 7" key="1">
    <citation type="submission" date="2018-03" db="EMBL/GenBank/DDBJ databases">
        <title>Alkalicoccus saliphilus sp. nov., isolated from a mineral pool.</title>
        <authorList>
            <person name="Zhao B."/>
        </authorList>
    </citation>
    <scope>NUCLEOTIDE SEQUENCE [LARGE SCALE GENOMIC DNA]</scope>
    <source>
        <strain evidence="6 7">6AG</strain>
    </source>
</reference>
<evidence type="ECO:0000313" key="6">
    <source>
        <dbReference type="EMBL" id="PTL37987.1"/>
    </source>
</evidence>
<keyword evidence="2 6" id="KW-0436">Ligase</keyword>
<dbReference type="InterPro" id="IPR050237">
    <property type="entry name" value="ATP-dep_AMP-bd_enzyme"/>
</dbReference>
<dbReference type="Gene3D" id="3.40.50.980">
    <property type="match status" value="2"/>
</dbReference>
<dbReference type="EMBL" id="PZJJ01000027">
    <property type="protein sequence ID" value="PTL37987.1"/>
    <property type="molecule type" value="Genomic_DNA"/>
</dbReference>
<dbReference type="PANTHER" id="PTHR43767">
    <property type="entry name" value="LONG-CHAIN-FATTY-ACID--COA LIGASE"/>
    <property type="match status" value="1"/>
</dbReference>
<dbReference type="NCBIfam" id="NF004837">
    <property type="entry name" value="PRK06187.1"/>
    <property type="match status" value="1"/>
</dbReference>
<dbReference type="CDD" id="cd17631">
    <property type="entry name" value="FACL_FadD13-like"/>
    <property type="match status" value="1"/>
</dbReference>
<dbReference type="FunFam" id="3.30.300.30:FF:000008">
    <property type="entry name" value="2,3-dihydroxybenzoate-AMP ligase"/>
    <property type="match status" value="1"/>
</dbReference>
<proteinExistence type="inferred from homology"/>
<dbReference type="SUPFAM" id="SSF56801">
    <property type="entry name" value="Acetyl-CoA synthetase-like"/>
    <property type="match status" value="1"/>
</dbReference>
<feature type="transmembrane region" description="Helical" evidence="3">
    <location>
        <begin position="64"/>
        <end position="84"/>
    </location>
</feature>
<name>A0A2T4U3L5_9BACI</name>